<name>A0A4Y7QKJ2_9AGAM</name>
<dbReference type="PROSITE" id="PS51192">
    <property type="entry name" value="HELICASE_ATP_BIND_1"/>
    <property type="match status" value="1"/>
</dbReference>
<evidence type="ECO:0000256" key="4">
    <source>
        <dbReference type="ARBA" id="ARBA00022806"/>
    </source>
</evidence>
<dbReference type="PROSITE" id="PS00690">
    <property type="entry name" value="DEAH_ATP_HELICASE"/>
    <property type="match status" value="1"/>
</dbReference>
<dbReference type="PROSITE" id="PS51194">
    <property type="entry name" value="HELICASE_CTER"/>
    <property type="match status" value="1"/>
</dbReference>
<feature type="domain" description="Helicase ATP-binding" evidence="11">
    <location>
        <begin position="60"/>
        <end position="236"/>
    </location>
</feature>
<protein>
    <recommendedName>
        <fullName evidence="10">DNA 3'-5' helicase</fullName>
        <ecNumber evidence="10">5.6.2.4</ecNumber>
    </recommendedName>
</protein>
<keyword evidence="5" id="KW-0067">ATP-binding</keyword>
<evidence type="ECO:0000259" key="12">
    <source>
        <dbReference type="PROSITE" id="PS51194"/>
    </source>
</evidence>
<keyword evidence="8" id="KW-0539">Nucleus</keyword>
<dbReference type="GO" id="GO:0043138">
    <property type="term" value="F:3'-5' DNA helicase activity"/>
    <property type="evidence" value="ECO:0007669"/>
    <property type="project" value="UniProtKB-EC"/>
</dbReference>
<evidence type="ECO:0000313" key="13">
    <source>
        <dbReference type="EMBL" id="TDL27592.1"/>
    </source>
</evidence>
<keyword evidence="2" id="KW-0547">Nucleotide-binding</keyword>
<dbReference type="STRING" id="50990.A0A4Y7QKJ2"/>
<gene>
    <name evidence="13" type="ORF">BD410DRAFT_782724</name>
</gene>
<keyword evidence="14" id="KW-1185">Reference proteome</keyword>
<dbReference type="InterPro" id="IPR027417">
    <property type="entry name" value="P-loop_NTPase"/>
</dbReference>
<feature type="domain" description="Helicase C-terminal" evidence="12">
    <location>
        <begin position="276"/>
        <end position="426"/>
    </location>
</feature>
<evidence type="ECO:0000256" key="5">
    <source>
        <dbReference type="ARBA" id="ARBA00022840"/>
    </source>
</evidence>
<evidence type="ECO:0000256" key="7">
    <source>
        <dbReference type="ARBA" id="ARBA00023235"/>
    </source>
</evidence>
<dbReference type="InterPro" id="IPR004589">
    <property type="entry name" value="DNA_helicase_ATP-dep_RecQ"/>
</dbReference>
<comment type="catalytic activity">
    <reaction evidence="9">
        <text>Couples ATP hydrolysis with the unwinding of duplex DNA by translocating in the 3'-5' direction.</text>
        <dbReference type="EC" id="5.6.2.4"/>
    </reaction>
</comment>
<dbReference type="GO" id="GO:0000724">
    <property type="term" value="P:double-strand break repair via homologous recombination"/>
    <property type="evidence" value="ECO:0007669"/>
    <property type="project" value="TreeGrafter"/>
</dbReference>
<keyword evidence="3" id="KW-0378">Hydrolase</keyword>
<dbReference type="InterPro" id="IPR001650">
    <property type="entry name" value="Helicase_C-like"/>
</dbReference>
<organism evidence="13 14">
    <name type="scientific">Rickenella mellea</name>
    <dbReference type="NCBI Taxonomy" id="50990"/>
    <lineage>
        <taxon>Eukaryota</taxon>
        <taxon>Fungi</taxon>
        <taxon>Dikarya</taxon>
        <taxon>Basidiomycota</taxon>
        <taxon>Agaricomycotina</taxon>
        <taxon>Agaricomycetes</taxon>
        <taxon>Hymenochaetales</taxon>
        <taxon>Rickenellaceae</taxon>
        <taxon>Rickenella</taxon>
    </lineage>
</organism>
<dbReference type="SUPFAM" id="SSF52540">
    <property type="entry name" value="P-loop containing nucleoside triphosphate hydrolases"/>
    <property type="match status" value="1"/>
</dbReference>
<dbReference type="Gene3D" id="3.40.50.300">
    <property type="entry name" value="P-loop containing nucleotide triphosphate hydrolases"/>
    <property type="match status" value="2"/>
</dbReference>
<dbReference type="EMBL" id="ML170159">
    <property type="protein sequence ID" value="TDL27592.1"/>
    <property type="molecule type" value="Genomic_DNA"/>
</dbReference>
<dbReference type="PANTHER" id="PTHR13710">
    <property type="entry name" value="DNA HELICASE RECQ FAMILY MEMBER"/>
    <property type="match status" value="1"/>
</dbReference>
<dbReference type="VEuPathDB" id="FungiDB:BD410DRAFT_782724"/>
<evidence type="ECO:0000256" key="10">
    <source>
        <dbReference type="ARBA" id="ARBA00034808"/>
    </source>
</evidence>
<accession>A0A4Y7QKJ2</accession>
<dbReference type="GO" id="GO:0005694">
    <property type="term" value="C:chromosome"/>
    <property type="evidence" value="ECO:0007669"/>
    <property type="project" value="TreeGrafter"/>
</dbReference>
<comment type="similarity">
    <text evidence="1">Belongs to the helicase family. RecQ subfamily.</text>
</comment>
<evidence type="ECO:0000256" key="6">
    <source>
        <dbReference type="ARBA" id="ARBA00023125"/>
    </source>
</evidence>
<dbReference type="GO" id="GO:0005634">
    <property type="term" value="C:nucleus"/>
    <property type="evidence" value="ECO:0007669"/>
    <property type="project" value="TreeGrafter"/>
</dbReference>
<dbReference type="Proteomes" id="UP000294933">
    <property type="component" value="Unassembled WGS sequence"/>
</dbReference>
<keyword evidence="4 13" id="KW-0347">Helicase</keyword>
<evidence type="ECO:0000313" key="14">
    <source>
        <dbReference type="Proteomes" id="UP000294933"/>
    </source>
</evidence>
<dbReference type="EC" id="5.6.2.4" evidence="10"/>
<dbReference type="GO" id="GO:0009378">
    <property type="term" value="F:four-way junction helicase activity"/>
    <property type="evidence" value="ECO:0007669"/>
    <property type="project" value="TreeGrafter"/>
</dbReference>
<dbReference type="GO" id="GO:0005524">
    <property type="term" value="F:ATP binding"/>
    <property type="evidence" value="ECO:0007669"/>
    <property type="project" value="UniProtKB-KW"/>
</dbReference>
<dbReference type="Pfam" id="PF00270">
    <property type="entry name" value="DEAD"/>
    <property type="match status" value="1"/>
</dbReference>
<dbReference type="SMART" id="SM00490">
    <property type="entry name" value="HELICc"/>
    <property type="match status" value="1"/>
</dbReference>
<dbReference type="GO" id="GO:0016787">
    <property type="term" value="F:hydrolase activity"/>
    <property type="evidence" value="ECO:0007669"/>
    <property type="project" value="UniProtKB-KW"/>
</dbReference>
<evidence type="ECO:0000256" key="3">
    <source>
        <dbReference type="ARBA" id="ARBA00022801"/>
    </source>
</evidence>
<evidence type="ECO:0000256" key="1">
    <source>
        <dbReference type="ARBA" id="ARBA00005446"/>
    </source>
</evidence>
<sequence>MVNGQGAQMNFELRDPSLFYKAHPDPEHHFKKFHIDRILSQLMGKNAVWQDGQEIGVMAAIRGTSGLDVLASFPTGSGKSLIYEVAGIFDSEFNHCVTVVFAPLVALMKDVYRRFYKRNVKAMIFHQDMPQHVYIGFISQLRARDYPVFIVITPERFKKNHELRQIIQNIYEAGNLARFVLDEVHCLLQCHWRPSYLELQHLRRDFVDVPILAMSASLSTDDIAETIHTLRIARERCILLGLSPNRPNLVYRIVTSTSRTGYSIAITDKKRQRVTKTQHIINFIQKKHSEKSGIIYCTTIGCCKAVSEELRKDGVIARAYYASLTDEEKSAVETSWMAGACHVIVATTAFGMGIDKPDVSFVIHYNMPTNLGDYYQESGRAGRNGETADCVIYYNFTDSHTKYTLGRESTTFHRDSDEKFELRKLMKPVHQVMAMCLDPLRCRRWQIICHLNPEYSPRENCRACDVCLGEHKNFILFNLHGIAKILVDLLIEIHDNDPESDVHPKRLVDICWSSKGSKLKSVARRDGWEPNFSFPNGEKITKAGLQRICEYLIVCDVFREYPRDRGRYGPDWYLAVRVIFLF</sequence>
<dbReference type="InterPro" id="IPR011545">
    <property type="entry name" value="DEAD/DEAH_box_helicase_dom"/>
</dbReference>
<evidence type="ECO:0000259" key="11">
    <source>
        <dbReference type="PROSITE" id="PS51192"/>
    </source>
</evidence>
<proteinExistence type="inferred from homology"/>
<dbReference type="SMART" id="SM00487">
    <property type="entry name" value="DEXDc"/>
    <property type="match status" value="1"/>
</dbReference>
<dbReference type="NCBIfam" id="TIGR00614">
    <property type="entry name" value="recQ_fam"/>
    <property type="match status" value="1"/>
</dbReference>
<evidence type="ECO:0000256" key="9">
    <source>
        <dbReference type="ARBA" id="ARBA00034617"/>
    </source>
</evidence>
<dbReference type="InterPro" id="IPR014001">
    <property type="entry name" value="Helicase_ATP-bd"/>
</dbReference>
<dbReference type="GO" id="GO:0003677">
    <property type="term" value="F:DNA binding"/>
    <property type="evidence" value="ECO:0007669"/>
    <property type="project" value="UniProtKB-KW"/>
</dbReference>
<evidence type="ECO:0000256" key="8">
    <source>
        <dbReference type="ARBA" id="ARBA00023242"/>
    </source>
</evidence>
<dbReference type="PANTHER" id="PTHR13710:SF153">
    <property type="entry name" value="RECQ-LIKE DNA HELICASE BLM"/>
    <property type="match status" value="1"/>
</dbReference>
<keyword evidence="6" id="KW-0238">DNA-binding</keyword>
<reference evidence="13 14" key="1">
    <citation type="submission" date="2018-06" db="EMBL/GenBank/DDBJ databases">
        <title>A transcriptomic atlas of mushroom development highlights an independent origin of complex multicellularity.</title>
        <authorList>
            <consortium name="DOE Joint Genome Institute"/>
            <person name="Krizsan K."/>
            <person name="Almasi E."/>
            <person name="Merenyi Z."/>
            <person name="Sahu N."/>
            <person name="Viragh M."/>
            <person name="Koszo T."/>
            <person name="Mondo S."/>
            <person name="Kiss B."/>
            <person name="Balint B."/>
            <person name="Kues U."/>
            <person name="Barry K."/>
            <person name="Hegedus J.C."/>
            <person name="Henrissat B."/>
            <person name="Johnson J."/>
            <person name="Lipzen A."/>
            <person name="Ohm R."/>
            <person name="Nagy I."/>
            <person name="Pangilinan J."/>
            <person name="Yan J."/>
            <person name="Xiong Y."/>
            <person name="Grigoriev I.V."/>
            <person name="Hibbett D.S."/>
            <person name="Nagy L.G."/>
        </authorList>
    </citation>
    <scope>NUCLEOTIDE SEQUENCE [LARGE SCALE GENOMIC DNA]</scope>
    <source>
        <strain evidence="13 14">SZMC22713</strain>
    </source>
</reference>
<dbReference type="InterPro" id="IPR002464">
    <property type="entry name" value="DNA/RNA_helicase_DEAH_CS"/>
</dbReference>
<evidence type="ECO:0000256" key="2">
    <source>
        <dbReference type="ARBA" id="ARBA00022741"/>
    </source>
</evidence>
<dbReference type="AlphaFoldDB" id="A0A4Y7QKJ2"/>
<dbReference type="GO" id="GO:0005737">
    <property type="term" value="C:cytoplasm"/>
    <property type="evidence" value="ECO:0007669"/>
    <property type="project" value="TreeGrafter"/>
</dbReference>
<keyword evidence="7" id="KW-0413">Isomerase</keyword>
<dbReference type="Pfam" id="PF00271">
    <property type="entry name" value="Helicase_C"/>
    <property type="match status" value="1"/>
</dbReference>
<dbReference type="OrthoDB" id="10261556at2759"/>